<gene>
    <name evidence="8" type="ORF">LHYA1_G005314</name>
</gene>
<evidence type="ECO:0000256" key="2">
    <source>
        <dbReference type="ARBA" id="ARBA00004496"/>
    </source>
</evidence>
<sequence length="176" mass="19773">MGKTAPNKKKTPASIHSRAAKRASSPGIDLDKSLKDLKPPENAKTSRPSVLAVHQGAGISKKSKNGRKSVLSSKARKRQEKGLDRAEAFMDKKELKVEKSKDRARTVQERSKAWEDLNKKILAKKEAEEAERLNKENGDWEDEDEMVDEEVVVEKEMSDDIPESVPLPEEDQDEIL</sequence>
<evidence type="ECO:0000313" key="8">
    <source>
        <dbReference type="EMBL" id="TVY25747.1"/>
    </source>
</evidence>
<evidence type="ECO:0000256" key="1">
    <source>
        <dbReference type="ARBA" id="ARBA00004123"/>
    </source>
</evidence>
<keyword evidence="3" id="KW-0813">Transport</keyword>
<feature type="compositionally biased region" description="Acidic residues" evidence="7">
    <location>
        <begin position="139"/>
        <end position="151"/>
    </location>
</feature>
<proteinExistence type="predicted"/>
<dbReference type="AlphaFoldDB" id="A0A8H8TZE7"/>
<evidence type="ECO:0000256" key="7">
    <source>
        <dbReference type="SAM" id="MobiDB-lite"/>
    </source>
</evidence>
<dbReference type="InterPro" id="IPR022784">
    <property type="entry name" value="Ribosome_bgen_Alb1"/>
</dbReference>
<feature type="region of interest" description="Disordered" evidence="7">
    <location>
        <begin position="126"/>
        <end position="176"/>
    </location>
</feature>
<dbReference type="Proteomes" id="UP000431533">
    <property type="component" value="Unassembled WGS sequence"/>
</dbReference>
<evidence type="ECO:0000256" key="5">
    <source>
        <dbReference type="ARBA" id="ARBA00022517"/>
    </source>
</evidence>
<feature type="compositionally biased region" description="Basic residues" evidence="7">
    <location>
        <begin position="1"/>
        <end position="11"/>
    </location>
</feature>
<name>A0A8H8TZE7_9HELO</name>
<dbReference type="PANTHER" id="PTHR28280:SF1">
    <property type="entry name" value="SHUTTLING PRE-60S FACTOR ECM1"/>
    <property type="match status" value="1"/>
</dbReference>
<dbReference type="GO" id="GO:0005730">
    <property type="term" value="C:nucleolus"/>
    <property type="evidence" value="ECO:0007669"/>
    <property type="project" value="TreeGrafter"/>
</dbReference>
<keyword evidence="5" id="KW-0690">Ribosome biogenesis</keyword>
<protein>
    <recommendedName>
        <fullName evidence="10">Alb1-domain-containing protein</fullName>
    </recommendedName>
</protein>
<dbReference type="InterPro" id="IPR053278">
    <property type="entry name" value="Pre-60S_factor_ECM1"/>
</dbReference>
<dbReference type="GeneID" id="41985512"/>
<dbReference type="GO" id="GO:0030687">
    <property type="term" value="C:preribosome, large subunit precursor"/>
    <property type="evidence" value="ECO:0007669"/>
    <property type="project" value="TreeGrafter"/>
</dbReference>
<dbReference type="GO" id="GO:0005737">
    <property type="term" value="C:cytoplasm"/>
    <property type="evidence" value="ECO:0007669"/>
    <property type="project" value="UniProtKB-SubCell"/>
</dbReference>
<feature type="compositionally biased region" description="Basic and acidic residues" evidence="7">
    <location>
        <begin position="29"/>
        <end position="41"/>
    </location>
</feature>
<dbReference type="EMBL" id="QGMH01000086">
    <property type="protein sequence ID" value="TVY25747.1"/>
    <property type="molecule type" value="Genomic_DNA"/>
</dbReference>
<dbReference type="RefSeq" id="XP_031004535.1">
    <property type="nucleotide sequence ID" value="XM_031150262.1"/>
</dbReference>
<accession>A0A8H8TZE7</accession>
<organism evidence="8 9">
    <name type="scientific">Lachnellula hyalina</name>
    <dbReference type="NCBI Taxonomy" id="1316788"/>
    <lineage>
        <taxon>Eukaryota</taxon>
        <taxon>Fungi</taxon>
        <taxon>Dikarya</taxon>
        <taxon>Ascomycota</taxon>
        <taxon>Pezizomycotina</taxon>
        <taxon>Leotiomycetes</taxon>
        <taxon>Helotiales</taxon>
        <taxon>Lachnaceae</taxon>
        <taxon>Lachnellula</taxon>
    </lineage>
</organism>
<evidence type="ECO:0000256" key="3">
    <source>
        <dbReference type="ARBA" id="ARBA00022448"/>
    </source>
</evidence>
<evidence type="ECO:0008006" key="10">
    <source>
        <dbReference type="Google" id="ProtNLM"/>
    </source>
</evidence>
<evidence type="ECO:0000256" key="6">
    <source>
        <dbReference type="ARBA" id="ARBA00023242"/>
    </source>
</evidence>
<dbReference type="Pfam" id="PF09135">
    <property type="entry name" value="Alb1"/>
    <property type="match status" value="1"/>
</dbReference>
<reference evidence="8 9" key="1">
    <citation type="submission" date="2018-05" db="EMBL/GenBank/DDBJ databases">
        <title>Genome sequencing and assembly of the regulated plant pathogen Lachnellula willkommii and related sister species for the development of diagnostic species identification markers.</title>
        <authorList>
            <person name="Giroux E."/>
            <person name="Bilodeau G."/>
        </authorList>
    </citation>
    <scope>NUCLEOTIDE SEQUENCE [LARGE SCALE GENOMIC DNA]</scope>
    <source>
        <strain evidence="8 9">CBS 185.66</strain>
    </source>
</reference>
<feature type="compositionally biased region" description="Acidic residues" evidence="7">
    <location>
        <begin position="159"/>
        <end position="176"/>
    </location>
</feature>
<feature type="compositionally biased region" description="Basic and acidic residues" evidence="7">
    <location>
        <begin position="126"/>
        <end position="138"/>
    </location>
</feature>
<evidence type="ECO:0000256" key="4">
    <source>
        <dbReference type="ARBA" id="ARBA00022490"/>
    </source>
</evidence>
<dbReference type="PANTHER" id="PTHR28280">
    <property type="entry name" value="SHUTTLING PRE-60S FACTOR ECM1"/>
    <property type="match status" value="1"/>
</dbReference>
<dbReference type="OrthoDB" id="5304887at2759"/>
<feature type="region of interest" description="Disordered" evidence="7">
    <location>
        <begin position="1"/>
        <end position="87"/>
    </location>
</feature>
<keyword evidence="6" id="KW-0539">Nucleus</keyword>
<evidence type="ECO:0000313" key="9">
    <source>
        <dbReference type="Proteomes" id="UP000431533"/>
    </source>
</evidence>
<keyword evidence="4" id="KW-0963">Cytoplasm</keyword>
<comment type="subcellular location">
    <subcellularLocation>
        <location evidence="2">Cytoplasm</location>
    </subcellularLocation>
    <subcellularLocation>
        <location evidence="1">Nucleus</location>
    </subcellularLocation>
</comment>
<comment type="caution">
    <text evidence="8">The sequence shown here is derived from an EMBL/GenBank/DDBJ whole genome shotgun (WGS) entry which is preliminary data.</text>
</comment>
<keyword evidence="9" id="KW-1185">Reference proteome</keyword>
<dbReference type="GO" id="GO:0000055">
    <property type="term" value="P:ribosomal large subunit export from nucleus"/>
    <property type="evidence" value="ECO:0007669"/>
    <property type="project" value="TreeGrafter"/>
</dbReference>